<evidence type="ECO:0000256" key="14">
    <source>
        <dbReference type="ARBA" id="ARBA00023304"/>
    </source>
</evidence>
<dbReference type="PANTHER" id="PTHR42979">
    <property type="entry name" value="3-ISOPROPYLMALATE DEHYDROGENASE"/>
    <property type="match status" value="1"/>
</dbReference>
<feature type="binding site" evidence="15">
    <location>
        <position position="135"/>
    </location>
    <ligand>
        <name>substrate</name>
    </ligand>
</feature>
<dbReference type="NCBIfam" id="TIGR00169">
    <property type="entry name" value="leuB"/>
    <property type="match status" value="1"/>
</dbReference>
<evidence type="ECO:0000256" key="4">
    <source>
        <dbReference type="ARBA" id="ARBA00004762"/>
    </source>
</evidence>
<evidence type="ECO:0000256" key="8">
    <source>
        <dbReference type="ARBA" id="ARBA00022490"/>
    </source>
</evidence>
<dbReference type="HAMAP" id="MF_01033">
    <property type="entry name" value="LeuB_type1"/>
    <property type="match status" value="1"/>
</dbReference>
<dbReference type="Gene3D" id="3.40.718.10">
    <property type="entry name" value="Isopropylmalate Dehydrogenase"/>
    <property type="match status" value="1"/>
</dbReference>
<keyword evidence="14 15" id="KW-0100">Branched-chain amino acid biosynthesis</keyword>
<evidence type="ECO:0000256" key="2">
    <source>
        <dbReference type="ARBA" id="ARBA00001936"/>
    </source>
</evidence>
<accession>A0A562XE49</accession>
<evidence type="ECO:0000256" key="3">
    <source>
        <dbReference type="ARBA" id="ARBA00004496"/>
    </source>
</evidence>
<feature type="binding site" evidence="15">
    <location>
        <position position="107"/>
    </location>
    <ligand>
        <name>substrate</name>
    </ligand>
</feature>
<evidence type="ECO:0000256" key="5">
    <source>
        <dbReference type="ARBA" id="ARBA00008319"/>
    </source>
</evidence>
<keyword evidence="8 15" id="KW-0963">Cytoplasm</keyword>
<evidence type="ECO:0000256" key="10">
    <source>
        <dbReference type="ARBA" id="ARBA00022723"/>
    </source>
</evidence>
<comment type="caution">
    <text evidence="18">The sequence shown here is derived from an EMBL/GenBank/DDBJ whole genome shotgun (WGS) entry which is preliminary data.</text>
</comment>
<evidence type="ECO:0000256" key="11">
    <source>
        <dbReference type="ARBA" id="ARBA00022842"/>
    </source>
</evidence>
<dbReference type="RefSeq" id="WP_147497474.1">
    <property type="nucleotide sequence ID" value="NZ_VOAP01000016.1"/>
</dbReference>
<dbReference type="EC" id="1.1.1.85" evidence="15"/>
<comment type="pathway">
    <text evidence="4 15 16">Amino-acid biosynthesis; L-leucine biosynthesis; L-leucine from 3-methyl-2-oxobutanoate: step 3/4.</text>
</comment>
<dbReference type="InterPro" id="IPR004429">
    <property type="entry name" value="Isopropylmalate_DH"/>
</dbReference>
<evidence type="ECO:0000256" key="12">
    <source>
        <dbReference type="ARBA" id="ARBA00023002"/>
    </source>
</evidence>
<keyword evidence="11 15" id="KW-0460">Magnesium</keyword>
<keyword evidence="7 15" id="KW-0432">Leucine biosynthesis</keyword>
<feature type="binding site" evidence="15">
    <location>
        <position position="248"/>
    </location>
    <ligand>
        <name>Mg(2+)</name>
        <dbReference type="ChEBI" id="CHEBI:18420"/>
    </ligand>
</feature>
<dbReference type="InterPro" id="IPR019818">
    <property type="entry name" value="IsoCit/isopropylmalate_DH_CS"/>
</dbReference>
<comment type="cofactor">
    <cofactor evidence="15 16">
        <name>Mg(2+)</name>
        <dbReference type="ChEBI" id="CHEBI:18420"/>
    </cofactor>
    <cofactor evidence="15 16">
        <name>Mn(2+)</name>
        <dbReference type="ChEBI" id="CHEBI:29035"/>
    </cofactor>
    <text evidence="15 16">Binds 1 Mg(2+) or Mn(2+) ion per subunit.</text>
</comment>
<sequence length="356" mass="38969">MKRYNVCVIKGDGIGPEIADEAIKVLDSVSAKFGFELNYEYFLMGGAAIDVFGVPLPDETLDAALKSDAVLFGAIGGEKWDSLPRNLRPESGLLKIRKSLGAYANLRPALIFDELINASTLKPEVLQDVDLLVVRELTGGLYFGEPRKKEEDRAYNTMVYSTSEIQRIAKIAFEVALKRDKKVCMVDKANVLETSQLWREVTTKVAKDYPEVSLEFMYVDNAAMQLVRNPAQFDVILTENLFGDILSDEASMICGSIGLLPSASLGGKVGIYEPIHGSAPDIAGQGIANPIAMILSAAMMLKYAFNENDAADAIEKAVRVVLKDGYRTKDIAKFDAKEICTTSEIGSIISDYVKKI</sequence>
<evidence type="ECO:0000256" key="13">
    <source>
        <dbReference type="ARBA" id="ARBA00023027"/>
    </source>
</evidence>
<evidence type="ECO:0000313" key="18">
    <source>
        <dbReference type="EMBL" id="TWO19873.1"/>
    </source>
</evidence>
<dbReference type="UniPathway" id="UPA00048">
    <property type="reaction ID" value="UER00072"/>
</dbReference>
<dbReference type="GO" id="GO:0051287">
    <property type="term" value="F:NAD binding"/>
    <property type="evidence" value="ECO:0007669"/>
    <property type="project" value="InterPro"/>
</dbReference>
<feature type="binding site" evidence="15">
    <location>
        <position position="220"/>
    </location>
    <ligand>
        <name>Mg(2+)</name>
        <dbReference type="ChEBI" id="CHEBI:18420"/>
    </ligand>
</feature>
<dbReference type="InterPro" id="IPR024084">
    <property type="entry name" value="IsoPropMal-DH-like_dom"/>
</dbReference>
<comment type="cofactor">
    <cofactor evidence="2">
        <name>Mn(2+)</name>
        <dbReference type="ChEBI" id="CHEBI:29035"/>
    </cofactor>
</comment>
<dbReference type="PANTHER" id="PTHR42979:SF1">
    <property type="entry name" value="3-ISOPROPYLMALATE DEHYDROGENASE"/>
    <property type="match status" value="1"/>
</dbReference>
<evidence type="ECO:0000256" key="7">
    <source>
        <dbReference type="ARBA" id="ARBA00022430"/>
    </source>
</evidence>
<feature type="binding site" evidence="15">
    <location>
        <begin position="77"/>
        <end position="90"/>
    </location>
    <ligand>
        <name>NAD(+)</name>
        <dbReference type="ChEBI" id="CHEBI:57540"/>
    </ligand>
</feature>
<dbReference type="GO" id="GO:0003862">
    <property type="term" value="F:3-isopropylmalate dehydrogenase activity"/>
    <property type="evidence" value="ECO:0007669"/>
    <property type="project" value="UniProtKB-UniRule"/>
</dbReference>
<keyword evidence="13 15" id="KW-0520">NAD</keyword>
<dbReference type="Proteomes" id="UP000321812">
    <property type="component" value="Unassembled WGS sequence"/>
</dbReference>
<evidence type="ECO:0000256" key="16">
    <source>
        <dbReference type="RuleBase" id="RU004445"/>
    </source>
</evidence>
<evidence type="ECO:0000256" key="1">
    <source>
        <dbReference type="ARBA" id="ARBA00000624"/>
    </source>
</evidence>
<feature type="site" description="Important for catalysis" evidence="15">
    <location>
        <position position="188"/>
    </location>
</feature>
<protein>
    <recommendedName>
        <fullName evidence="15">3-isopropylmalate dehydrogenase</fullName>
        <ecNumber evidence="15">1.1.1.85</ecNumber>
    </recommendedName>
    <alternativeName>
        <fullName evidence="15">3-IPM-DH</fullName>
    </alternativeName>
    <alternativeName>
        <fullName evidence="15">Beta-IPM dehydrogenase</fullName>
        <shortName evidence="15">IMDH</shortName>
    </alternativeName>
</protein>
<comment type="subunit">
    <text evidence="6 15 16">Homodimer.</text>
</comment>
<feature type="binding site" evidence="15">
    <location>
        <position position="244"/>
    </location>
    <ligand>
        <name>Mg(2+)</name>
        <dbReference type="ChEBI" id="CHEBI:18420"/>
    </ligand>
</feature>
<keyword evidence="10 15" id="KW-0479">Metal-binding</keyword>
<dbReference type="AlphaFoldDB" id="A0A562XE49"/>
<evidence type="ECO:0000256" key="15">
    <source>
        <dbReference type="HAMAP-Rule" id="MF_01033"/>
    </source>
</evidence>
<feature type="domain" description="Isopropylmalate dehydrogenase-like" evidence="17">
    <location>
        <begin position="5"/>
        <end position="349"/>
    </location>
</feature>
<dbReference type="GO" id="GO:0000287">
    <property type="term" value="F:magnesium ion binding"/>
    <property type="evidence" value="ECO:0007669"/>
    <property type="project" value="InterPro"/>
</dbReference>
<keyword evidence="15" id="KW-0464">Manganese</keyword>
<feature type="site" description="Important for catalysis" evidence="15">
    <location>
        <position position="142"/>
    </location>
</feature>
<dbReference type="SMART" id="SM01329">
    <property type="entry name" value="Iso_dh"/>
    <property type="match status" value="1"/>
</dbReference>
<comment type="catalytic activity">
    <reaction evidence="1 15 16">
        <text>(2R,3S)-3-isopropylmalate + NAD(+) = 4-methyl-2-oxopentanoate + CO2 + NADH</text>
        <dbReference type="Rhea" id="RHEA:32271"/>
        <dbReference type="ChEBI" id="CHEBI:16526"/>
        <dbReference type="ChEBI" id="CHEBI:17865"/>
        <dbReference type="ChEBI" id="CHEBI:35121"/>
        <dbReference type="ChEBI" id="CHEBI:57540"/>
        <dbReference type="ChEBI" id="CHEBI:57945"/>
        <dbReference type="EC" id="1.1.1.85"/>
    </reaction>
</comment>
<keyword evidence="9 15" id="KW-0028">Amino-acid biosynthesis</keyword>
<evidence type="ECO:0000256" key="9">
    <source>
        <dbReference type="ARBA" id="ARBA00022605"/>
    </source>
</evidence>
<comment type="function">
    <text evidence="15 16">Catalyzes the oxidation of 3-carboxy-2-hydroxy-4-methylpentanoate (3-isopropylmalate) to 3-carboxy-4-methyl-2-oxopentanoate. The product decarboxylates to 4-methyl-2 oxopentanoate.</text>
</comment>
<dbReference type="PROSITE" id="PS00470">
    <property type="entry name" value="IDH_IMDH"/>
    <property type="match status" value="1"/>
</dbReference>
<feature type="binding site" evidence="15">
    <location>
        <position position="97"/>
    </location>
    <ligand>
        <name>substrate</name>
    </ligand>
</feature>
<dbReference type="SUPFAM" id="SSF53659">
    <property type="entry name" value="Isocitrate/Isopropylmalate dehydrogenase-like"/>
    <property type="match status" value="1"/>
</dbReference>
<organism evidence="18 19">
    <name type="scientific">Campylobacter hyointestinalis</name>
    <dbReference type="NCBI Taxonomy" id="198"/>
    <lineage>
        <taxon>Bacteria</taxon>
        <taxon>Pseudomonadati</taxon>
        <taxon>Campylobacterota</taxon>
        <taxon>Epsilonproteobacteria</taxon>
        <taxon>Campylobacterales</taxon>
        <taxon>Campylobacteraceae</taxon>
        <taxon>Campylobacter</taxon>
    </lineage>
</organism>
<dbReference type="EMBL" id="VOAP01000016">
    <property type="protein sequence ID" value="TWO19873.1"/>
    <property type="molecule type" value="Genomic_DNA"/>
</dbReference>
<comment type="similarity">
    <text evidence="5 15">Belongs to the isocitrate and isopropylmalate dehydrogenases family. LeuB type 1 subfamily.</text>
</comment>
<keyword evidence="12 15" id="KW-0560">Oxidoreductase</keyword>
<dbReference type="GO" id="GO:0009098">
    <property type="term" value="P:L-leucine biosynthetic process"/>
    <property type="evidence" value="ECO:0007669"/>
    <property type="project" value="UniProtKB-UniRule"/>
</dbReference>
<dbReference type="Pfam" id="PF00180">
    <property type="entry name" value="Iso_dh"/>
    <property type="match status" value="1"/>
</dbReference>
<dbReference type="FunFam" id="3.40.718.10:FF:000028">
    <property type="entry name" value="3-isopropylmalate dehydrogenase"/>
    <property type="match status" value="1"/>
</dbReference>
<evidence type="ECO:0000259" key="17">
    <source>
        <dbReference type="SMART" id="SM01329"/>
    </source>
</evidence>
<evidence type="ECO:0000313" key="19">
    <source>
        <dbReference type="Proteomes" id="UP000321812"/>
    </source>
</evidence>
<gene>
    <name evidence="15 18" type="primary">leuB</name>
    <name evidence="18" type="ORF">YZ82_07240</name>
</gene>
<name>A0A562XE49_CAMHY</name>
<feature type="binding site" evidence="15">
    <location>
        <position position="220"/>
    </location>
    <ligand>
        <name>substrate</name>
    </ligand>
</feature>
<dbReference type="GO" id="GO:0005829">
    <property type="term" value="C:cytosol"/>
    <property type="evidence" value="ECO:0007669"/>
    <property type="project" value="TreeGrafter"/>
</dbReference>
<reference evidence="18 19" key="1">
    <citation type="submission" date="2019-07" db="EMBL/GenBank/DDBJ databases">
        <title>Rapid identification of Enteric Bacteria from Whole Genome Sequences (WGS) using Average Nucleotide Identity (ANI).</title>
        <authorList>
            <person name="Lane C."/>
        </authorList>
    </citation>
    <scope>NUCLEOTIDE SEQUENCE [LARGE SCALE GENOMIC DNA]</scope>
    <source>
        <strain evidence="18 19">D2411</strain>
    </source>
</reference>
<proteinExistence type="inferred from homology"/>
<evidence type="ECO:0000256" key="6">
    <source>
        <dbReference type="ARBA" id="ARBA00011738"/>
    </source>
</evidence>
<comment type="subcellular location">
    <subcellularLocation>
        <location evidence="3 15">Cytoplasm</location>
    </subcellularLocation>
</comment>
<feature type="binding site" evidence="15">
    <location>
        <begin position="277"/>
        <end position="289"/>
    </location>
    <ligand>
        <name>NAD(+)</name>
        <dbReference type="ChEBI" id="CHEBI:57540"/>
    </ligand>
</feature>